<reference evidence="2 3" key="1">
    <citation type="submission" date="2020-04" db="EMBL/GenBank/DDBJ databases">
        <title>Acinetobacter Taxon 24.</title>
        <authorList>
            <person name="Nemec A."/>
            <person name="Radolfova-Krizova L."/>
            <person name="Higgins P.G."/>
            <person name="Spanelova P."/>
        </authorList>
    </citation>
    <scope>NUCLEOTIDE SEQUENCE [LARGE SCALE GENOMIC DNA]</scope>
    <source>
        <strain evidence="2 3">ANC 5380</strain>
    </source>
</reference>
<organism evidence="2 3">
    <name type="scientific">Acinetobacter terrae</name>
    <dbReference type="NCBI Taxonomy" id="2731247"/>
    <lineage>
        <taxon>Bacteria</taxon>
        <taxon>Pseudomonadati</taxon>
        <taxon>Pseudomonadota</taxon>
        <taxon>Gammaproteobacteria</taxon>
        <taxon>Moraxellales</taxon>
        <taxon>Moraxellaceae</taxon>
        <taxon>Acinetobacter</taxon>
        <taxon>Acinetobacter Taxon 24</taxon>
    </lineage>
</organism>
<dbReference type="AlphaFoldDB" id="A0A7Y2WAN2"/>
<proteinExistence type="predicted"/>
<sequence>MKKITLILAAMLSASTFAAETKPYPTEEEVKAFAESWTFPLYYSIAEQLVEDGLKYQEEQQKQQKQQAQKGEKK</sequence>
<dbReference type="EMBL" id="JABERL010000018">
    <property type="protein sequence ID" value="NNH77374.1"/>
    <property type="molecule type" value="Genomic_DNA"/>
</dbReference>
<feature type="chain" id="PRO_5031186203" description="DUF4148 domain-containing protein" evidence="1">
    <location>
        <begin position="19"/>
        <end position="74"/>
    </location>
</feature>
<accession>A0A7Y2WAN2</accession>
<comment type="caution">
    <text evidence="2">The sequence shown here is derived from an EMBL/GenBank/DDBJ whole genome shotgun (WGS) entry which is preliminary data.</text>
</comment>
<evidence type="ECO:0000313" key="3">
    <source>
        <dbReference type="Proteomes" id="UP000569202"/>
    </source>
</evidence>
<name>A0A7Y2WAN2_9GAMM</name>
<evidence type="ECO:0000256" key="1">
    <source>
        <dbReference type="SAM" id="SignalP"/>
    </source>
</evidence>
<evidence type="ECO:0000313" key="2">
    <source>
        <dbReference type="EMBL" id="NNH77374.1"/>
    </source>
</evidence>
<dbReference type="RefSeq" id="WP_171540220.1">
    <property type="nucleotide sequence ID" value="NZ_JABERL010000018.1"/>
</dbReference>
<protein>
    <recommendedName>
        <fullName evidence="4">DUF4148 domain-containing protein</fullName>
    </recommendedName>
</protein>
<keyword evidence="1" id="KW-0732">Signal</keyword>
<feature type="signal peptide" evidence="1">
    <location>
        <begin position="1"/>
        <end position="18"/>
    </location>
</feature>
<gene>
    <name evidence="2" type="ORF">HLH17_06760</name>
</gene>
<dbReference type="Proteomes" id="UP000569202">
    <property type="component" value="Unassembled WGS sequence"/>
</dbReference>
<evidence type="ECO:0008006" key="4">
    <source>
        <dbReference type="Google" id="ProtNLM"/>
    </source>
</evidence>